<dbReference type="Pfam" id="PF06254">
    <property type="entry name" value="YdaT_toxin"/>
    <property type="match status" value="1"/>
</dbReference>
<protein>
    <submittedName>
        <fullName evidence="1">Uncharacterized protein</fullName>
    </submittedName>
</protein>
<dbReference type="HOGENOM" id="CLU_122394_0_0_6"/>
<organism evidence="1 2">
    <name type="scientific">Dickeya dadantii (strain 3937)</name>
    <name type="common">Erwinia chrysanthemi (strain 3937)</name>
    <dbReference type="NCBI Taxonomy" id="198628"/>
    <lineage>
        <taxon>Bacteria</taxon>
        <taxon>Pseudomonadati</taxon>
        <taxon>Pseudomonadota</taxon>
        <taxon>Gammaproteobacteria</taxon>
        <taxon>Enterobacterales</taxon>
        <taxon>Pectobacteriaceae</taxon>
        <taxon>Dickeya</taxon>
    </lineage>
</organism>
<dbReference type="KEGG" id="ddd:Dda3937_01229"/>
<gene>
    <name evidence="1" type="ordered locus">Dda3937_01229</name>
</gene>
<name>E0SLW2_DICD3</name>
<keyword evidence="2" id="KW-1185">Reference proteome</keyword>
<dbReference type="AlphaFoldDB" id="E0SLW2"/>
<dbReference type="eggNOG" id="ENOG5032IEU">
    <property type="taxonomic scope" value="Bacteria"/>
</dbReference>
<dbReference type="OrthoDB" id="6432580at2"/>
<dbReference type="Proteomes" id="UP000006859">
    <property type="component" value="Chromosome"/>
</dbReference>
<evidence type="ECO:0000313" key="1">
    <source>
        <dbReference type="EMBL" id="ADM98120.1"/>
    </source>
</evidence>
<dbReference type="InterPro" id="IPR009364">
    <property type="entry name" value="YdaT-like"/>
</dbReference>
<dbReference type="InterPro" id="IPR037042">
    <property type="entry name" value="YdaT-like_sf"/>
</dbReference>
<proteinExistence type="predicted"/>
<accession>E0SLW2</accession>
<dbReference type="RefSeq" id="WP_013317580.1">
    <property type="nucleotide sequence ID" value="NC_014500.1"/>
</dbReference>
<sequence length="146" mass="16692">MERLKAEVEDWALEASQEHVTIEITKQFFLLGGSDSVRLHPIESDGAADWRSINNNRQKIFRWLRSDSRASRVKVEALKPAIIAALPAERRAHINGDQHDYLVSVLLRDISKALISIVLKDVEMVERIGRVQNSFDAILRNVTNHR</sequence>
<dbReference type="EMBL" id="CP002038">
    <property type="protein sequence ID" value="ADM98120.1"/>
    <property type="molecule type" value="Genomic_DNA"/>
</dbReference>
<reference evidence="1 2" key="1">
    <citation type="journal article" date="2011" name="J. Bacteriol.">
        <title>Genome sequence of the plant-pathogenic bacterium Dickeya dadantii 3937.</title>
        <authorList>
            <person name="Glasner J.D."/>
            <person name="Yang C.H."/>
            <person name="Reverchon S."/>
            <person name="Hugouvieux-Cotte-Pattat N."/>
            <person name="Condemine G."/>
            <person name="Bohin J.P."/>
            <person name="Van Gijsegem F."/>
            <person name="Yang S."/>
            <person name="Franza T."/>
            <person name="Expert D."/>
            <person name="Plunkett G. III"/>
            <person name="San Francisco M.J."/>
            <person name="Charkowski A.O."/>
            <person name="Py B."/>
            <person name="Bell K."/>
            <person name="Rauscher L."/>
            <person name="Rodriguez-Palenzuela P."/>
            <person name="Toussaint A."/>
            <person name="Holeva M.C."/>
            <person name="He S.Y."/>
            <person name="Douet V."/>
            <person name="Boccara M."/>
            <person name="Blanco C."/>
            <person name="Toth I."/>
            <person name="Anderson B.D."/>
            <person name="Biehl B.S."/>
            <person name="Mau B."/>
            <person name="Flynn S.M."/>
            <person name="Barras F."/>
            <person name="Lindeberg M."/>
            <person name="Birch P.R."/>
            <person name="Tsuyumu S."/>
            <person name="Shi X."/>
            <person name="Hibbing M."/>
            <person name="Yap M.N."/>
            <person name="Carpentier M."/>
            <person name="Dassa E."/>
            <person name="Umehara M."/>
            <person name="Kim J.F."/>
            <person name="Rusch M."/>
            <person name="Soni P."/>
            <person name="Mayhew G.F."/>
            <person name="Fouts D.E."/>
            <person name="Gill S.R."/>
            <person name="Blattner F.R."/>
            <person name="Keen N.T."/>
            <person name="Perna N.T."/>
        </authorList>
    </citation>
    <scope>NUCLEOTIDE SEQUENCE [LARGE SCALE GENOMIC DNA]</scope>
    <source>
        <strain evidence="1 2">3937</strain>
    </source>
</reference>
<evidence type="ECO:0000313" key="2">
    <source>
        <dbReference type="Proteomes" id="UP000006859"/>
    </source>
</evidence>
<dbReference type="Gene3D" id="1.10.3600.10">
    <property type="entry name" value="Putative bacterial toxin ydaT"/>
    <property type="match status" value="1"/>
</dbReference>